<dbReference type="EMBL" id="JBDIVE010000011">
    <property type="protein sequence ID" value="MEN3070220.1"/>
    <property type="molecule type" value="Genomic_DNA"/>
</dbReference>
<organism evidence="2 3">
    <name type="scientific">Uliginosibacterium sediminicola</name>
    <dbReference type="NCBI Taxonomy" id="2024550"/>
    <lineage>
        <taxon>Bacteria</taxon>
        <taxon>Pseudomonadati</taxon>
        <taxon>Pseudomonadota</taxon>
        <taxon>Betaproteobacteria</taxon>
        <taxon>Rhodocyclales</taxon>
        <taxon>Zoogloeaceae</taxon>
        <taxon>Uliginosibacterium</taxon>
    </lineage>
</organism>
<sequence>MSEIIEHRDNGNGSSGAVSVGDTNTSISLKVYQDVYHQITGRTEQIRQRYPDNLLIEFSELEQLHHKVMQLCDVHNIIAKNESIAVFHDKERKEQFTSFERFKAYNANAVSPTVSVVVQYNFSIIPAGLQRPQEYAVTIRLTSRVAMIEQLEKEAPPFMRGRFFNYIGDSSAEVTIDYADYVIARGFLEAFDEWIRGCPAIPKKTWLIFLRQWSNIIPNSVRLISAVLLGFFATQAIPLFISATSSPHISAKFFVLYSTAMIVILSLSRATGDLVEDAIDSYPVLSYLKLNKGDDKLIQEFKGRKTMTILQFLGGCLLAVALNIISSKLERLM</sequence>
<dbReference type="RefSeq" id="WP_345920995.1">
    <property type="nucleotide sequence ID" value="NZ_JBDIVE010000011.1"/>
</dbReference>
<comment type="caution">
    <text evidence="2">The sequence shown here is derived from an EMBL/GenBank/DDBJ whole genome shotgun (WGS) entry which is preliminary data.</text>
</comment>
<reference evidence="2 3" key="1">
    <citation type="journal article" date="2018" name="Int. J. Syst. Evol. Microbiol.">
        <title>Uliginosibacterium sediminicola sp. nov., isolated from freshwater sediment.</title>
        <authorList>
            <person name="Hwang W.M."/>
            <person name="Kim S.M."/>
            <person name="Kang K."/>
            <person name="Ahn T.Y."/>
        </authorList>
    </citation>
    <scope>NUCLEOTIDE SEQUENCE [LARGE SCALE GENOMIC DNA]</scope>
    <source>
        <strain evidence="2 3">M1-21</strain>
    </source>
</reference>
<protein>
    <submittedName>
        <fullName evidence="2">Uncharacterized protein</fullName>
    </submittedName>
</protein>
<evidence type="ECO:0000313" key="3">
    <source>
        <dbReference type="Proteomes" id="UP001410394"/>
    </source>
</evidence>
<accession>A0ABU9Z2N2</accession>
<gene>
    <name evidence="2" type="ORF">ABDB84_17175</name>
</gene>
<keyword evidence="1" id="KW-0472">Membrane</keyword>
<proteinExistence type="predicted"/>
<evidence type="ECO:0000256" key="1">
    <source>
        <dbReference type="SAM" id="Phobius"/>
    </source>
</evidence>
<dbReference type="Proteomes" id="UP001410394">
    <property type="component" value="Unassembled WGS sequence"/>
</dbReference>
<feature type="transmembrane region" description="Helical" evidence="1">
    <location>
        <begin position="221"/>
        <end position="243"/>
    </location>
</feature>
<keyword evidence="1" id="KW-1133">Transmembrane helix</keyword>
<keyword evidence="3" id="KW-1185">Reference proteome</keyword>
<keyword evidence="1" id="KW-0812">Transmembrane</keyword>
<feature type="transmembrane region" description="Helical" evidence="1">
    <location>
        <begin position="306"/>
        <end position="325"/>
    </location>
</feature>
<feature type="transmembrane region" description="Helical" evidence="1">
    <location>
        <begin position="249"/>
        <end position="267"/>
    </location>
</feature>
<evidence type="ECO:0000313" key="2">
    <source>
        <dbReference type="EMBL" id="MEN3070220.1"/>
    </source>
</evidence>
<name>A0ABU9Z2N2_9RHOO</name>